<evidence type="ECO:0000313" key="2">
    <source>
        <dbReference type="Proteomes" id="UP001589833"/>
    </source>
</evidence>
<keyword evidence="2" id="KW-1185">Reference proteome</keyword>
<dbReference type="EMBL" id="JBHLTR010000005">
    <property type="protein sequence ID" value="MFC0558407.1"/>
    <property type="molecule type" value="Genomic_DNA"/>
</dbReference>
<name>A0ABV6NC88_9BACI</name>
<comment type="caution">
    <text evidence="1">The sequence shown here is derived from an EMBL/GenBank/DDBJ whole genome shotgun (WGS) entry which is preliminary data.</text>
</comment>
<sequence length="40" mass="4752">MKPTFAEIVKLFESKLKRKLTDAEYRVLYSNFVKSSQNLK</sequence>
<protein>
    <submittedName>
        <fullName evidence="1">Uncharacterized protein</fullName>
    </submittedName>
</protein>
<dbReference type="Proteomes" id="UP001589833">
    <property type="component" value="Unassembled WGS sequence"/>
</dbReference>
<gene>
    <name evidence="1" type="ORF">ACFFH4_05020</name>
</gene>
<organism evidence="1 2">
    <name type="scientific">Halalkalibacter alkalisediminis</name>
    <dbReference type="NCBI Taxonomy" id="935616"/>
    <lineage>
        <taxon>Bacteria</taxon>
        <taxon>Bacillati</taxon>
        <taxon>Bacillota</taxon>
        <taxon>Bacilli</taxon>
        <taxon>Bacillales</taxon>
        <taxon>Bacillaceae</taxon>
        <taxon>Halalkalibacter</taxon>
    </lineage>
</organism>
<proteinExistence type="predicted"/>
<accession>A0ABV6NC88</accession>
<reference evidence="1 2" key="1">
    <citation type="submission" date="2024-09" db="EMBL/GenBank/DDBJ databases">
        <authorList>
            <person name="Sun Q."/>
            <person name="Mori K."/>
        </authorList>
    </citation>
    <scope>NUCLEOTIDE SEQUENCE [LARGE SCALE GENOMIC DNA]</scope>
    <source>
        <strain evidence="1 2">NCAIM B.02301</strain>
    </source>
</reference>
<dbReference type="RefSeq" id="WP_273848203.1">
    <property type="nucleotide sequence ID" value="NZ_JAQQWT010000057.1"/>
</dbReference>
<evidence type="ECO:0000313" key="1">
    <source>
        <dbReference type="EMBL" id="MFC0558407.1"/>
    </source>
</evidence>